<dbReference type="EMBL" id="JAPCWZ010000010">
    <property type="protein sequence ID" value="KAK8848713.1"/>
    <property type="molecule type" value="Genomic_DNA"/>
</dbReference>
<organism evidence="2 3">
    <name type="scientific">Apiospora arundinis</name>
    <dbReference type="NCBI Taxonomy" id="335852"/>
    <lineage>
        <taxon>Eukaryota</taxon>
        <taxon>Fungi</taxon>
        <taxon>Dikarya</taxon>
        <taxon>Ascomycota</taxon>
        <taxon>Pezizomycotina</taxon>
        <taxon>Sordariomycetes</taxon>
        <taxon>Xylariomycetidae</taxon>
        <taxon>Amphisphaeriales</taxon>
        <taxon>Apiosporaceae</taxon>
        <taxon>Apiospora</taxon>
    </lineage>
</organism>
<feature type="compositionally biased region" description="Basic and acidic residues" evidence="1">
    <location>
        <begin position="20"/>
        <end position="43"/>
    </location>
</feature>
<keyword evidence="3" id="KW-1185">Reference proteome</keyword>
<gene>
    <name evidence="2" type="ORF">PGQ11_015193</name>
</gene>
<evidence type="ECO:0000313" key="2">
    <source>
        <dbReference type="EMBL" id="KAK8848713.1"/>
    </source>
</evidence>
<feature type="compositionally biased region" description="Basic and acidic residues" evidence="1">
    <location>
        <begin position="53"/>
        <end position="65"/>
    </location>
</feature>
<sequence length="81" mass="9276">MASDKVTIDKSVGELQSDFAKLETKPKEVQPTTQHEHNPKAEDAAPLPQQVQKSDKPKHYTEEQKEDMKMSVLRLVLWGEF</sequence>
<reference evidence="2 3" key="1">
    <citation type="journal article" date="2024" name="IMA Fungus">
        <title>Apiospora arundinis, a panoply of carbohydrate-active enzymes and secondary metabolites.</title>
        <authorList>
            <person name="Sorensen T."/>
            <person name="Petersen C."/>
            <person name="Muurmann A.T."/>
            <person name="Christiansen J.V."/>
            <person name="Brundto M.L."/>
            <person name="Overgaard C.K."/>
            <person name="Boysen A.T."/>
            <person name="Wollenberg R.D."/>
            <person name="Larsen T.O."/>
            <person name="Sorensen J.L."/>
            <person name="Nielsen K.L."/>
            <person name="Sondergaard T.E."/>
        </authorList>
    </citation>
    <scope>NUCLEOTIDE SEQUENCE [LARGE SCALE GENOMIC DNA]</scope>
    <source>
        <strain evidence="2 3">AAU 773</strain>
    </source>
</reference>
<evidence type="ECO:0000256" key="1">
    <source>
        <dbReference type="SAM" id="MobiDB-lite"/>
    </source>
</evidence>
<protein>
    <submittedName>
        <fullName evidence="2">Uncharacterized protein</fullName>
    </submittedName>
</protein>
<dbReference type="Proteomes" id="UP001390339">
    <property type="component" value="Unassembled WGS sequence"/>
</dbReference>
<name>A0ABR2HL90_9PEZI</name>
<proteinExistence type="predicted"/>
<evidence type="ECO:0000313" key="3">
    <source>
        <dbReference type="Proteomes" id="UP001390339"/>
    </source>
</evidence>
<accession>A0ABR2HL90</accession>
<feature type="region of interest" description="Disordered" evidence="1">
    <location>
        <begin position="17"/>
        <end position="65"/>
    </location>
</feature>
<comment type="caution">
    <text evidence="2">The sequence shown here is derived from an EMBL/GenBank/DDBJ whole genome shotgun (WGS) entry which is preliminary data.</text>
</comment>